<organism evidence="1 2">
    <name type="scientific">Pluteus cervinus</name>
    <dbReference type="NCBI Taxonomy" id="181527"/>
    <lineage>
        <taxon>Eukaryota</taxon>
        <taxon>Fungi</taxon>
        <taxon>Dikarya</taxon>
        <taxon>Basidiomycota</taxon>
        <taxon>Agaricomycotina</taxon>
        <taxon>Agaricomycetes</taxon>
        <taxon>Agaricomycetidae</taxon>
        <taxon>Agaricales</taxon>
        <taxon>Pluteineae</taxon>
        <taxon>Pluteaceae</taxon>
        <taxon>Pluteus</taxon>
    </lineage>
</organism>
<protein>
    <submittedName>
        <fullName evidence="1">Uncharacterized protein</fullName>
    </submittedName>
</protein>
<evidence type="ECO:0000313" key="2">
    <source>
        <dbReference type="Proteomes" id="UP000308600"/>
    </source>
</evidence>
<proteinExistence type="predicted"/>
<evidence type="ECO:0000313" key="1">
    <source>
        <dbReference type="EMBL" id="TFK57868.1"/>
    </source>
</evidence>
<gene>
    <name evidence="1" type="ORF">BDN72DRAFT_907378</name>
</gene>
<reference evidence="1 2" key="1">
    <citation type="journal article" date="2019" name="Nat. Ecol. Evol.">
        <title>Megaphylogeny resolves global patterns of mushroom evolution.</title>
        <authorList>
            <person name="Varga T."/>
            <person name="Krizsan K."/>
            <person name="Foldi C."/>
            <person name="Dima B."/>
            <person name="Sanchez-Garcia M."/>
            <person name="Sanchez-Ramirez S."/>
            <person name="Szollosi G.J."/>
            <person name="Szarkandi J.G."/>
            <person name="Papp V."/>
            <person name="Albert L."/>
            <person name="Andreopoulos W."/>
            <person name="Angelini C."/>
            <person name="Antonin V."/>
            <person name="Barry K.W."/>
            <person name="Bougher N.L."/>
            <person name="Buchanan P."/>
            <person name="Buyck B."/>
            <person name="Bense V."/>
            <person name="Catcheside P."/>
            <person name="Chovatia M."/>
            <person name="Cooper J."/>
            <person name="Damon W."/>
            <person name="Desjardin D."/>
            <person name="Finy P."/>
            <person name="Geml J."/>
            <person name="Haridas S."/>
            <person name="Hughes K."/>
            <person name="Justo A."/>
            <person name="Karasinski D."/>
            <person name="Kautmanova I."/>
            <person name="Kiss B."/>
            <person name="Kocsube S."/>
            <person name="Kotiranta H."/>
            <person name="LaButti K.M."/>
            <person name="Lechner B.E."/>
            <person name="Liimatainen K."/>
            <person name="Lipzen A."/>
            <person name="Lukacs Z."/>
            <person name="Mihaltcheva S."/>
            <person name="Morgado L.N."/>
            <person name="Niskanen T."/>
            <person name="Noordeloos M.E."/>
            <person name="Ohm R.A."/>
            <person name="Ortiz-Santana B."/>
            <person name="Ovrebo C."/>
            <person name="Racz N."/>
            <person name="Riley R."/>
            <person name="Savchenko A."/>
            <person name="Shiryaev A."/>
            <person name="Soop K."/>
            <person name="Spirin V."/>
            <person name="Szebenyi C."/>
            <person name="Tomsovsky M."/>
            <person name="Tulloss R.E."/>
            <person name="Uehling J."/>
            <person name="Grigoriev I.V."/>
            <person name="Vagvolgyi C."/>
            <person name="Papp T."/>
            <person name="Martin F.M."/>
            <person name="Miettinen O."/>
            <person name="Hibbett D.S."/>
            <person name="Nagy L.G."/>
        </authorList>
    </citation>
    <scope>NUCLEOTIDE SEQUENCE [LARGE SCALE GENOMIC DNA]</scope>
    <source>
        <strain evidence="1 2">NL-1719</strain>
    </source>
</reference>
<accession>A0ACD2ZX43</accession>
<dbReference type="Proteomes" id="UP000308600">
    <property type="component" value="Unassembled WGS sequence"/>
</dbReference>
<sequence length="135" mass="14850">MGQSSTFSQQSLVPLISFTLGNLSPIKKLTIALRYCRIPEEIAIPKDMPEWLNPAPHLVDLYLGGLDLPANLFSGTTPRLQSLDLSWCMVVWETLPIIPGLRHLSISSTNPASVDKILKIFHVIGPDPEELVAGH</sequence>
<name>A0ACD2ZX43_9AGAR</name>
<dbReference type="EMBL" id="ML209936">
    <property type="protein sequence ID" value="TFK57868.1"/>
    <property type="molecule type" value="Genomic_DNA"/>
</dbReference>
<keyword evidence="2" id="KW-1185">Reference proteome</keyword>